<proteinExistence type="predicted"/>
<keyword evidence="3" id="KW-1185">Reference proteome</keyword>
<dbReference type="EMBL" id="CP144100">
    <property type="protein sequence ID" value="WWC88045.1"/>
    <property type="molecule type" value="Genomic_DNA"/>
</dbReference>
<evidence type="ECO:0000313" key="2">
    <source>
        <dbReference type="EMBL" id="WWC88045.1"/>
    </source>
</evidence>
<organism evidence="2 3">
    <name type="scientific">Kwoniella dendrophila CBS 6074</name>
    <dbReference type="NCBI Taxonomy" id="1295534"/>
    <lineage>
        <taxon>Eukaryota</taxon>
        <taxon>Fungi</taxon>
        <taxon>Dikarya</taxon>
        <taxon>Basidiomycota</taxon>
        <taxon>Agaricomycotina</taxon>
        <taxon>Tremellomycetes</taxon>
        <taxon>Tremellales</taxon>
        <taxon>Cryptococcaceae</taxon>
        <taxon>Kwoniella</taxon>
    </lineage>
</organism>
<name>A0AAX4JRL2_9TREE</name>
<dbReference type="GeneID" id="91093619"/>
<gene>
    <name evidence="2" type="ORF">L201_002948</name>
</gene>
<accession>A0AAX4JRL2</accession>
<evidence type="ECO:0008006" key="4">
    <source>
        <dbReference type="Google" id="ProtNLM"/>
    </source>
</evidence>
<reference evidence="2 3" key="1">
    <citation type="submission" date="2024-01" db="EMBL/GenBank/DDBJ databases">
        <title>Comparative genomics of Cryptococcus and Kwoniella reveals pathogenesis evolution and contrasting modes of karyotype evolution via chromosome fusion or intercentromeric recombination.</title>
        <authorList>
            <person name="Coelho M.A."/>
            <person name="David-Palma M."/>
            <person name="Shea T."/>
            <person name="Bowers K."/>
            <person name="McGinley-Smith S."/>
            <person name="Mohammad A.W."/>
            <person name="Gnirke A."/>
            <person name="Yurkov A.M."/>
            <person name="Nowrousian M."/>
            <person name="Sun S."/>
            <person name="Cuomo C.A."/>
            <person name="Heitman J."/>
        </authorList>
    </citation>
    <scope>NUCLEOTIDE SEQUENCE [LARGE SCALE GENOMIC DNA]</scope>
    <source>
        <strain evidence="2 3">CBS 6074</strain>
    </source>
</reference>
<feature type="compositionally biased region" description="Polar residues" evidence="1">
    <location>
        <begin position="1"/>
        <end position="11"/>
    </location>
</feature>
<dbReference type="Proteomes" id="UP001355207">
    <property type="component" value="Chromosome 3"/>
</dbReference>
<sequence length="142" mass="16242">MNAENSSSFPSTGPGKGWSRQLDKCMSCRTNNWVCKRRKYDDPSTMSDCFRCQAHTKACTIESKYMKELEQNFKQSQITQTQSIGSQSVVEQMMARYETLPDEVRTKFAIHSDFMIGAMSSSSSNPGYKDDIYTRSLEELKE</sequence>
<feature type="region of interest" description="Disordered" evidence="1">
    <location>
        <begin position="1"/>
        <end position="21"/>
    </location>
</feature>
<protein>
    <recommendedName>
        <fullName evidence="4">Zn(2)-C6 fungal-type domain-containing protein</fullName>
    </recommendedName>
</protein>
<dbReference type="AlphaFoldDB" id="A0AAX4JRL2"/>
<evidence type="ECO:0000313" key="3">
    <source>
        <dbReference type="Proteomes" id="UP001355207"/>
    </source>
</evidence>
<evidence type="ECO:0000256" key="1">
    <source>
        <dbReference type="SAM" id="MobiDB-lite"/>
    </source>
</evidence>
<dbReference type="RefSeq" id="XP_066074808.1">
    <property type="nucleotide sequence ID" value="XM_066218711.1"/>
</dbReference>